<dbReference type="Proteomes" id="UP000526033">
    <property type="component" value="Unassembled WGS sequence"/>
</dbReference>
<reference evidence="2 3" key="1">
    <citation type="journal article" date="2020" name="Biotechnol. Biofuels">
        <title>New insights from the biogas microbiome by comprehensive genome-resolved metagenomics of nearly 1600 species originating from multiple anaerobic digesters.</title>
        <authorList>
            <person name="Campanaro S."/>
            <person name="Treu L."/>
            <person name="Rodriguez-R L.M."/>
            <person name="Kovalovszki A."/>
            <person name="Ziels R.M."/>
            <person name="Maus I."/>
            <person name="Zhu X."/>
            <person name="Kougias P.G."/>
            <person name="Basile A."/>
            <person name="Luo G."/>
            <person name="Schluter A."/>
            <person name="Konstantinidis K.T."/>
            <person name="Angelidaki I."/>
        </authorList>
    </citation>
    <scope>NUCLEOTIDE SEQUENCE [LARGE SCALE GENOMIC DNA]</scope>
    <source>
        <strain evidence="2">AS27yjCOA_165</strain>
    </source>
</reference>
<gene>
    <name evidence="2" type="ORF">GYA27_04895</name>
</gene>
<accession>A0A7X9DLT2</accession>
<comment type="caution">
    <text evidence="2">The sequence shown here is derived from an EMBL/GenBank/DDBJ whole genome shotgun (WGS) entry which is preliminary data.</text>
</comment>
<organism evidence="2 3">
    <name type="scientific">candidate division WWE3 bacterium</name>
    <dbReference type="NCBI Taxonomy" id="2053526"/>
    <lineage>
        <taxon>Bacteria</taxon>
        <taxon>Katanobacteria</taxon>
    </lineage>
</organism>
<evidence type="ECO:0000313" key="3">
    <source>
        <dbReference type="Proteomes" id="UP000526033"/>
    </source>
</evidence>
<proteinExistence type="predicted"/>
<dbReference type="EMBL" id="JAAZNL010000066">
    <property type="protein sequence ID" value="NMB70497.1"/>
    <property type="molecule type" value="Genomic_DNA"/>
</dbReference>
<name>A0A7X9DLT2_UNCKA</name>
<evidence type="ECO:0000256" key="1">
    <source>
        <dbReference type="SAM" id="Phobius"/>
    </source>
</evidence>
<keyword evidence="1" id="KW-0472">Membrane</keyword>
<dbReference type="AlphaFoldDB" id="A0A7X9DLT2"/>
<sequence length="200" mass="22895">MFNHFSKEKGYVFGALLIIGAFVSLLFVYIGFVFPKFQQNTFNSGATATPKVENNDIPYTNLACDSLGIKDMWCKVTHYVGTARFQAYSFVYPKNYTPVEVGDDLYNMSVQDENAHERFTVTVMPIPESQKKNVNVDNLDQSLNLKEKVLNKKIVVLEHAADSGKRTLEVTTKDYKYYLFDVTVQLDNYLYILKFDTTLS</sequence>
<keyword evidence="1" id="KW-1133">Transmembrane helix</keyword>
<protein>
    <submittedName>
        <fullName evidence="2">Uncharacterized protein</fullName>
    </submittedName>
</protein>
<evidence type="ECO:0000313" key="2">
    <source>
        <dbReference type="EMBL" id="NMB70497.1"/>
    </source>
</evidence>
<feature type="non-terminal residue" evidence="2">
    <location>
        <position position="200"/>
    </location>
</feature>
<feature type="transmembrane region" description="Helical" evidence="1">
    <location>
        <begin position="12"/>
        <end position="34"/>
    </location>
</feature>
<keyword evidence="1" id="KW-0812">Transmembrane</keyword>